<protein>
    <submittedName>
        <fullName evidence="1">Uncharacterized protein</fullName>
    </submittedName>
</protein>
<gene>
    <name evidence="1" type="ORF">G5I_06863</name>
</gene>
<dbReference type="AlphaFoldDB" id="F4WM30"/>
<proteinExistence type="predicted"/>
<accession>F4WM30</accession>
<dbReference type="InParanoid" id="F4WM30"/>
<name>F4WM30_ACREC</name>
<dbReference type="EMBL" id="GL888217">
    <property type="protein sequence ID" value="EGI64674.1"/>
    <property type="molecule type" value="Genomic_DNA"/>
</dbReference>
<dbReference type="Proteomes" id="UP000007755">
    <property type="component" value="Unassembled WGS sequence"/>
</dbReference>
<keyword evidence="2" id="KW-1185">Reference proteome</keyword>
<organism evidence="2">
    <name type="scientific">Acromyrmex echinatior</name>
    <name type="common">Panamanian leafcutter ant</name>
    <name type="synonym">Acromyrmex octospinosus echinatior</name>
    <dbReference type="NCBI Taxonomy" id="103372"/>
    <lineage>
        <taxon>Eukaryota</taxon>
        <taxon>Metazoa</taxon>
        <taxon>Ecdysozoa</taxon>
        <taxon>Arthropoda</taxon>
        <taxon>Hexapoda</taxon>
        <taxon>Insecta</taxon>
        <taxon>Pterygota</taxon>
        <taxon>Neoptera</taxon>
        <taxon>Endopterygota</taxon>
        <taxon>Hymenoptera</taxon>
        <taxon>Apocrita</taxon>
        <taxon>Aculeata</taxon>
        <taxon>Formicoidea</taxon>
        <taxon>Formicidae</taxon>
        <taxon>Myrmicinae</taxon>
        <taxon>Acromyrmex</taxon>
    </lineage>
</organism>
<evidence type="ECO:0000313" key="1">
    <source>
        <dbReference type="EMBL" id="EGI64674.1"/>
    </source>
</evidence>
<evidence type="ECO:0000313" key="2">
    <source>
        <dbReference type="Proteomes" id="UP000007755"/>
    </source>
</evidence>
<sequence length="211" mass="23957">MDIAQWHPKNIRTILQYNVRKFLEKLGTLAVPHSDIVRSKDGDVGQVGRRWRRGTERASCCLTGSRESEARLYVGVTLPYAYLHRLAPSFATSPPATACLEVSSRLKDIVTIQRERQPFSSIICSAKVNEFFGVMGWLPGLFFSFFFSCEQAPRLLACNKHLFALRMARGQELWGFFFSFKQTANLRASQRTGKGEAILFRQDEPVVLESC</sequence>
<reference evidence="1" key="1">
    <citation type="submission" date="2011-02" db="EMBL/GenBank/DDBJ databases">
        <title>The genome of the leaf-cutting ant Acromyrmex echinatior suggests key adaptations to social evolution and fungus farming.</title>
        <authorList>
            <person name="Nygaard S."/>
            <person name="Zhang G."/>
        </authorList>
    </citation>
    <scope>NUCLEOTIDE SEQUENCE</scope>
</reference>